<dbReference type="InterPro" id="IPR053214">
    <property type="entry name" value="LysM12-like"/>
</dbReference>
<dbReference type="SUPFAM" id="SSF57016">
    <property type="entry name" value="Plant lectins/antimicrobial peptides"/>
    <property type="match status" value="1"/>
</dbReference>
<evidence type="ECO:0000256" key="2">
    <source>
        <dbReference type="ARBA" id="ARBA00012729"/>
    </source>
</evidence>
<evidence type="ECO:0000313" key="9">
    <source>
        <dbReference type="Proteomes" id="UP000654918"/>
    </source>
</evidence>
<dbReference type="SMART" id="SM00636">
    <property type="entry name" value="Glyco_18"/>
    <property type="match status" value="1"/>
</dbReference>
<evidence type="ECO:0000256" key="5">
    <source>
        <dbReference type="ARBA" id="ARBA00023295"/>
    </source>
</evidence>
<keyword evidence="9" id="KW-1185">Reference proteome</keyword>
<keyword evidence="5" id="KW-0378">Hydrolase</keyword>
<evidence type="ECO:0000256" key="3">
    <source>
        <dbReference type="ARBA" id="ARBA00022669"/>
    </source>
</evidence>
<dbReference type="EMBL" id="WIGO01000389">
    <property type="protein sequence ID" value="KAF6814088.1"/>
    <property type="molecule type" value="Genomic_DNA"/>
</dbReference>
<dbReference type="InterPro" id="IPR018392">
    <property type="entry name" value="LysM"/>
</dbReference>
<dbReference type="PANTHER" id="PTHR47700:SF2">
    <property type="entry name" value="CHITINASE"/>
    <property type="match status" value="1"/>
</dbReference>
<dbReference type="EC" id="3.2.1.14" evidence="2"/>
<name>A0A8H6JK35_9PEZI</name>
<dbReference type="CDD" id="cd00035">
    <property type="entry name" value="ChtBD1"/>
    <property type="match status" value="1"/>
</dbReference>
<dbReference type="InterPro" id="IPR011583">
    <property type="entry name" value="Chitinase_II/V-like_cat"/>
</dbReference>
<dbReference type="Gene3D" id="3.10.350.10">
    <property type="entry name" value="LysM domain"/>
    <property type="match status" value="3"/>
</dbReference>
<evidence type="ECO:0000259" key="7">
    <source>
        <dbReference type="PROSITE" id="PS51910"/>
    </source>
</evidence>
<proteinExistence type="inferred from homology"/>
<evidence type="ECO:0000256" key="1">
    <source>
        <dbReference type="ARBA" id="ARBA00008682"/>
    </source>
</evidence>
<dbReference type="PANTHER" id="PTHR47700">
    <property type="entry name" value="V CHITINASE, PUTATIVE (AFU_ORTHOLOGUE AFUA_6G13720)-RELATED"/>
    <property type="match status" value="1"/>
</dbReference>
<gene>
    <name evidence="8" type="ORF">CPLU01_14483</name>
</gene>
<comment type="caution">
    <text evidence="8">The sequence shown here is derived from an EMBL/GenBank/DDBJ whole genome shotgun (WGS) entry which is preliminary data.</text>
</comment>
<reference evidence="8" key="1">
    <citation type="journal article" date="2020" name="Phytopathology">
        <title>Genome Sequence Resources of Colletotrichum truncatum, C. plurivorum, C. musicola, and C. sojae: Four Species Pathogenic to Soybean (Glycine max).</title>
        <authorList>
            <person name="Rogerio F."/>
            <person name="Boufleur T.R."/>
            <person name="Ciampi-Guillardi M."/>
            <person name="Sukno S.A."/>
            <person name="Thon M.R."/>
            <person name="Massola Junior N.S."/>
            <person name="Baroncelli R."/>
        </authorList>
    </citation>
    <scope>NUCLEOTIDE SEQUENCE</scope>
    <source>
        <strain evidence="8">LFN00145</strain>
    </source>
</reference>
<keyword evidence="3" id="KW-0147">Chitin-binding</keyword>
<feature type="domain" description="LysM" evidence="6">
    <location>
        <begin position="243"/>
        <end position="289"/>
    </location>
</feature>
<keyword evidence="5" id="KW-0326">Glycosidase</keyword>
<dbReference type="CDD" id="cd02878">
    <property type="entry name" value="GH18_zymocin_alpha"/>
    <property type="match status" value="1"/>
</dbReference>
<dbReference type="SUPFAM" id="SSF54556">
    <property type="entry name" value="Chitinase insertion domain"/>
    <property type="match status" value="1"/>
</dbReference>
<comment type="similarity">
    <text evidence="1">Belongs to the glycosyl hydrolase 18 family. Chitinase class V subfamily.</text>
</comment>
<dbReference type="InterPro" id="IPR001223">
    <property type="entry name" value="Glyco_hydro18_cat"/>
</dbReference>
<dbReference type="GO" id="GO:0005975">
    <property type="term" value="P:carbohydrate metabolic process"/>
    <property type="evidence" value="ECO:0007669"/>
    <property type="project" value="InterPro"/>
</dbReference>
<dbReference type="InterPro" id="IPR029070">
    <property type="entry name" value="Chitinase_insertion_sf"/>
</dbReference>
<dbReference type="Gene3D" id="3.20.20.80">
    <property type="entry name" value="Glycosidases"/>
    <property type="match status" value="1"/>
</dbReference>
<dbReference type="SUPFAM" id="SSF51445">
    <property type="entry name" value="(Trans)glycosidases"/>
    <property type="match status" value="1"/>
</dbReference>
<evidence type="ECO:0000259" key="6">
    <source>
        <dbReference type="PROSITE" id="PS51782"/>
    </source>
</evidence>
<feature type="domain" description="LysM" evidence="6">
    <location>
        <begin position="307"/>
        <end position="353"/>
    </location>
</feature>
<dbReference type="Gene3D" id="3.30.60.10">
    <property type="entry name" value="Endochitinase-like"/>
    <property type="match status" value="1"/>
</dbReference>
<evidence type="ECO:0000313" key="8">
    <source>
        <dbReference type="EMBL" id="KAF6814088.1"/>
    </source>
</evidence>
<evidence type="ECO:0000256" key="4">
    <source>
        <dbReference type="ARBA" id="ARBA00023026"/>
    </source>
</evidence>
<dbReference type="Pfam" id="PF00704">
    <property type="entry name" value="Glyco_hydro_18"/>
    <property type="match status" value="2"/>
</dbReference>
<dbReference type="GO" id="GO:0008843">
    <property type="term" value="F:endochitinase activity"/>
    <property type="evidence" value="ECO:0007669"/>
    <property type="project" value="UniProtKB-EC"/>
</dbReference>
<organism evidence="8 9">
    <name type="scientific">Colletotrichum plurivorum</name>
    <dbReference type="NCBI Taxonomy" id="2175906"/>
    <lineage>
        <taxon>Eukaryota</taxon>
        <taxon>Fungi</taxon>
        <taxon>Dikarya</taxon>
        <taxon>Ascomycota</taxon>
        <taxon>Pezizomycotina</taxon>
        <taxon>Sordariomycetes</taxon>
        <taxon>Hypocreomycetidae</taxon>
        <taxon>Glomerellales</taxon>
        <taxon>Glomerellaceae</taxon>
        <taxon>Colletotrichum</taxon>
        <taxon>Colletotrichum orchidearum species complex</taxon>
    </lineage>
</organism>
<dbReference type="InterPro" id="IPR017853">
    <property type="entry name" value="GH"/>
</dbReference>
<feature type="domain" description="GH18" evidence="7">
    <location>
        <begin position="513"/>
        <end position="843"/>
    </location>
</feature>
<feature type="non-terminal residue" evidence="8">
    <location>
        <position position="1"/>
    </location>
</feature>
<protein>
    <recommendedName>
        <fullName evidence="2">chitinase</fullName>
        <ecNumber evidence="2">3.2.1.14</ecNumber>
    </recommendedName>
</protein>
<accession>A0A8H6JK35</accession>
<keyword evidence="4" id="KW-0843">Virulence</keyword>
<sequence>RACVTCDYKPKLLSLPIHDKVRDPSTPNVARACVSFAGDGFDVLDLWDSGFGSDVMQHVEIQVGWSLTDSEVVMPQALTAAEELQAYLKHNETSNLSTAFAHYGDTVIGVHIGSQVNSRGFVYQTLRQFIERLHTGGISRSLVMQHCGPQNTAATTFGIFADTSGGLEARGRAQEAVRTWTMSKCVSDGLDGVSRSQSLAWMQPLPSVANGTSAPITNSSYSNTTSVHRRTEPGPLYRRAECRTIRVIEDDTCGKLASKCGVTGFNFEKYNIGTKNLCSTLAVGQLVCCNEGTLPKGPAANPDGTCNTQRVDDGDRCDKLATKCGISGPDFETYNSGTKNLCSTLTPGQPVCCGPGTLPDVRPKPNADGSCAPYKINADEYCALIAAKHGLKVDDLNEFNKNTWGWGGCSLLYPNSVICVSKGTPPMPLPIANAICGPQVPGTTKPSGNVDISTLNPCPLKACCNIWGQCGTTEEFCTASSTGAPGTAKPGTNGCIFNCGTRIVNNGVPPAHFRKVAYFEAWNRDRPCLWWDIKDLDQSQYTHIHFAFGKLTADFKVDVSHVQSQFDSFKNLRGPAKRILAFGGWEDSTAPDKYHILRAAVQPQNRAMAAQNVAIFIKQNNLDGVDWDWEYPAAQDIPRIPADGLANGKNYLTFLRILSHIGNVVDYIIYMTYDLHGQWDYGNKWSSPGCINGDCLRSHIDFTETLNALSMVTKSGIAANKVVVGVTSYGRSFRMTQKGCTEPMCTFAGERSQAKPGVCTGERGYISNAEIDRIQATSKNVKVWRDNSSQSDIMVYDDLEWVAYMSKEVKDQRARIYQMLNFGGITDWAVDLMSFSPRELAYTLPGVFTDLDKDGCAWKTSQGYDCLRRGAVESIELSRADRWADLRAHCAWQEVVQKWKSEGMVSKDELGNPLEFTVFASRYLNGPEQMHCAKTGELSTCSGSSELCANTARAGPASFMILNSFKAIHNRLKAMYLGFGDAFINQTALMDDFVNTFAPEEQDDNSLYLILDAIGLGLSIITPPIFNNIPNTRDETYALIPWVITIAKDIPLPSKDTLGTKESLLKALSLVAGHWQMFISTVAQEIFEGKENLQYLSRAIENGTLIQGKDGLSSPMGAEDFKYRAQRVLLATMIPNAWRTRSGTYPVVLTTGKSCDTIGFLDDKMLHGTSSISGACHRGELYYLVKMAGDYTSNPCPCYPGAPCTPKTECGFKERPFEALPGIEYLTPGEEAYHEPKTEDMRGRWGAITRHDLVIGAINTAEMWPKNAVVTHGAGETKIDEDWTKGTNINIRAPGIVRIPVCSWETAQANWYKYPNGKSKPAKYPCN</sequence>
<dbReference type="GO" id="GO:0008061">
    <property type="term" value="F:chitin binding"/>
    <property type="evidence" value="ECO:0007669"/>
    <property type="project" value="UniProtKB-KW"/>
</dbReference>
<dbReference type="InterPro" id="IPR036779">
    <property type="entry name" value="LysM_dom_sf"/>
</dbReference>
<dbReference type="Gene3D" id="3.10.50.10">
    <property type="match status" value="1"/>
</dbReference>
<dbReference type="Proteomes" id="UP000654918">
    <property type="component" value="Unassembled WGS sequence"/>
</dbReference>
<dbReference type="InterPro" id="IPR036861">
    <property type="entry name" value="Endochitinase-like_sf"/>
</dbReference>
<dbReference type="PROSITE" id="PS51910">
    <property type="entry name" value="GH18_2"/>
    <property type="match status" value="1"/>
</dbReference>
<feature type="domain" description="LysM" evidence="6">
    <location>
        <begin position="372"/>
        <end position="420"/>
    </location>
</feature>
<dbReference type="PROSITE" id="PS51782">
    <property type="entry name" value="LYSM"/>
    <property type="match status" value="3"/>
</dbReference>